<evidence type="ECO:0000313" key="4">
    <source>
        <dbReference type="EMBL" id="PLW16428.1"/>
    </source>
</evidence>
<dbReference type="SUPFAM" id="SSF53098">
    <property type="entry name" value="Ribonuclease H-like"/>
    <property type="match status" value="1"/>
</dbReference>
<dbReference type="InterPro" id="IPR013103">
    <property type="entry name" value="RVT_2"/>
</dbReference>
<dbReference type="Proteomes" id="UP000235388">
    <property type="component" value="Unassembled WGS sequence"/>
</dbReference>
<keyword evidence="1" id="KW-0694">RNA-binding</keyword>
<name>A0A2N5ST58_9BASI</name>
<feature type="region of interest" description="Disordered" evidence="2">
    <location>
        <begin position="228"/>
        <end position="329"/>
    </location>
</feature>
<feature type="domain" description="Integrase catalytic" evidence="3">
    <location>
        <begin position="13"/>
        <end position="179"/>
    </location>
</feature>
<dbReference type="EMBL" id="PGCJ01000870">
    <property type="protein sequence ID" value="PLW16428.1"/>
    <property type="molecule type" value="Genomic_DNA"/>
</dbReference>
<evidence type="ECO:0000256" key="1">
    <source>
        <dbReference type="ARBA" id="ARBA00022884"/>
    </source>
</evidence>
<comment type="caution">
    <text evidence="4">The sequence shown here is derived from an EMBL/GenBank/DDBJ whole genome shotgun (WGS) entry which is preliminary data.</text>
</comment>
<accession>A0A2N5ST58</accession>
<evidence type="ECO:0000259" key="3">
    <source>
        <dbReference type="PROSITE" id="PS50994"/>
    </source>
</evidence>
<reference evidence="4 5" key="1">
    <citation type="submission" date="2017-11" db="EMBL/GenBank/DDBJ databases">
        <title>De novo assembly and phasing of dikaryotic genomes from two isolates of Puccinia coronata f. sp. avenae, the causal agent of oat crown rust.</title>
        <authorList>
            <person name="Miller M.E."/>
            <person name="Zhang Y."/>
            <person name="Omidvar V."/>
            <person name="Sperschneider J."/>
            <person name="Schwessinger B."/>
            <person name="Raley C."/>
            <person name="Palmer J.M."/>
            <person name="Garnica D."/>
            <person name="Upadhyaya N."/>
            <person name="Rathjen J."/>
            <person name="Taylor J.M."/>
            <person name="Park R.F."/>
            <person name="Dodds P.N."/>
            <person name="Hirsch C.D."/>
            <person name="Kianian S.F."/>
            <person name="Figueroa M."/>
        </authorList>
    </citation>
    <scope>NUCLEOTIDE SEQUENCE [LARGE SCALE GENOMIC DNA]</scope>
    <source>
        <strain evidence="4">12NC29</strain>
    </source>
</reference>
<keyword evidence="5" id="KW-1185">Reference proteome</keyword>
<dbReference type="PROSITE" id="PS50994">
    <property type="entry name" value="INTEGRASE"/>
    <property type="match status" value="1"/>
</dbReference>
<dbReference type="AlphaFoldDB" id="A0A2N5ST58"/>
<evidence type="ECO:0000313" key="5">
    <source>
        <dbReference type="Proteomes" id="UP000235388"/>
    </source>
</evidence>
<dbReference type="InterPro" id="IPR001584">
    <property type="entry name" value="Integrase_cat-core"/>
</dbReference>
<dbReference type="Pfam" id="PF00665">
    <property type="entry name" value="rve"/>
    <property type="match status" value="1"/>
</dbReference>
<dbReference type="PANTHER" id="PTHR11439">
    <property type="entry name" value="GAG-POL-RELATED RETROTRANSPOSON"/>
    <property type="match status" value="1"/>
</dbReference>
<dbReference type="InterPro" id="IPR043502">
    <property type="entry name" value="DNA/RNA_pol_sf"/>
</dbReference>
<proteinExistence type="predicted"/>
<dbReference type="PANTHER" id="PTHR11439:SF463">
    <property type="entry name" value="REVERSE TRANSCRIPTASE TY1_COPIA-TYPE DOMAIN-CONTAINING PROTEIN"/>
    <property type="match status" value="1"/>
</dbReference>
<dbReference type="Gene3D" id="3.30.420.10">
    <property type="entry name" value="Ribonuclease H-like superfamily/Ribonuclease H"/>
    <property type="match status" value="1"/>
</dbReference>
<organism evidence="4 5">
    <name type="scientific">Puccinia coronata f. sp. avenae</name>
    <dbReference type="NCBI Taxonomy" id="200324"/>
    <lineage>
        <taxon>Eukaryota</taxon>
        <taxon>Fungi</taxon>
        <taxon>Dikarya</taxon>
        <taxon>Basidiomycota</taxon>
        <taxon>Pucciniomycotina</taxon>
        <taxon>Pucciniomycetes</taxon>
        <taxon>Pucciniales</taxon>
        <taxon>Pucciniaceae</taxon>
        <taxon>Puccinia</taxon>
    </lineage>
</organism>
<dbReference type="GO" id="GO:0003723">
    <property type="term" value="F:RNA binding"/>
    <property type="evidence" value="ECO:0007669"/>
    <property type="project" value="UniProtKB-KW"/>
</dbReference>
<dbReference type="CDD" id="cd09272">
    <property type="entry name" value="RNase_HI_RT_Ty1"/>
    <property type="match status" value="1"/>
</dbReference>
<dbReference type="STRING" id="200324.A0A2N5ST58"/>
<dbReference type="GO" id="GO:0015074">
    <property type="term" value="P:DNA integration"/>
    <property type="evidence" value="ECO:0007669"/>
    <property type="project" value="InterPro"/>
</dbReference>
<sequence>MHCRAFTSRSRHRAEKPGQLIHSDVGSYEEVSREGYKYYATFVDDHSKYVSVFPMKSKSQVFSCFKLFRAAFEKDKRSTILSLRSDNGGKYTSNEFTKYLSEAGISHEPGPPHSPELNGVAERMNRTISNLVCCSLLNAKLPKIFWADALHHLMFTLNSIPCRTPAGFLSPDSILGQPLLDPTYLQPFGCLVWHKVPEASRKKLDVKGRSEPVLFKLPWPLPYTPGMDMPAVTPPPDGPVPVLPVDSPARRDSSPAWPSTADTPAPRDPGPAQPPPVERQAPNCPAPPPPPAAPSAPPRTSSRVKKKPDRYGSWAKGAAAGPEINTPKTWRQLLKSPTKQKWLKAADEEFSLLLGMGTWRLVPRPAKRKIIKSKWVFKVKRHADNSIQKLKARLVAMGFNQVQGVDYDEFFAPTLRQETFRLVCSILANRKWKARQVDFKSAFLNGCLTKPVYMEQPQGFKDSAHPDYVCEVHRSIYGLKQSPREWNLELHSALLSCGLTQSSFDPTLYFSLHKHKLRGTVAVHVNDLAVAGEPEFVDTLISKLSKQFTIGADQDLHHFLSLKVYRDVDGQLVYLSQAHYIDDMQQRFLGNSFVSVSTPTDANFRLLVPRKSEEPESSGLYNQLVGSLLWAAQCTRPDISFAVSKLLQFLRDPLDAHWTAALRVLNYLVSTKHLRLRLGGTLTCAGYSDSDWAEDRLDRRSTSAYTFRIGEGSISWKSRKQATVSLSSTKAEYKAMSDSCKEGVWLRNILSELCLRPKAALPLHVDNEGAEALAKNPEHHTQTKHINARYHFIRQCVKGLWLSVLHVSTKDMLADMLTKPLPRVQLEAHCGCFGLV</sequence>
<feature type="compositionally biased region" description="Pro residues" evidence="2">
    <location>
        <begin position="232"/>
        <end position="242"/>
    </location>
</feature>
<dbReference type="GO" id="GO:0005634">
    <property type="term" value="C:nucleus"/>
    <property type="evidence" value="ECO:0007669"/>
    <property type="project" value="UniProtKB-ARBA"/>
</dbReference>
<protein>
    <recommendedName>
        <fullName evidence="3">Integrase catalytic domain-containing protein</fullName>
    </recommendedName>
</protein>
<feature type="compositionally biased region" description="Pro residues" evidence="2">
    <location>
        <begin position="266"/>
        <end position="277"/>
    </location>
</feature>
<dbReference type="Pfam" id="PF07727">
    <property type="entry name" value="RVT_2"/>
    <property type="match status" value="1"/>
</dbReference>
<evidence type="ECO:0000256" key="2">
    <source>
        <dbReference type="SAM" id="MobiDB-lite"/>
    </source>
</evidence>
<dbReference type="InterPro" id="IPR036397">
    <property type="entry name" value="RNaseH_sf"/>
</dbReference>
<dbReference type="OrthoDB" id="3344688at2759"/>
<dbReference type="InterPro" id="IPR012337">
    <property type="entry name" value="RNaseH-like_sf"/>
</dbReference>
<gene>
    <name evidence="4" type="ORF">PCANC_18978</name>
</gene>
<feature type="compositionally biased region" description="Pro residues" evidence="2">
    <location>
        <begin position="284"/>
        <end position="297"/>
    </location>
</feature>
<dbReference type="SUPFAM" id="SSF56672">
    <property type="entry name" value="DNA/RNA polymerases"/>
    <property type="match status" value="1"/>
</dbReference>